<protein>
    <submittedName>
        <fullName evidence="4">TetR Family Transcriptional Regulator</fullName>
    </submittedName>
    <submittedName>
        <fullName evidence="5">TetR/AcrR family transcriptional regulator</fullName>
    </submittedName>
</protein>
<proteinExistence type="predicted"/>
<accession>A0A0P0M0U9</accession>
<dbReference type="InterPro" id="IPR001647">
    <property type="entry name" value="HTH_TetR"/>
</dbReference>
<evidence type="ECO:0000259" key="3">
    <source>
        <dbReference type="PROSITE" id="PS50977"/>
    </source>
</evidence>
<evidence type="ECO:0000313" key="4">
    <source>
        <dbReference type="EMBL" id="ALK83094.1"/>
    </source>
</evidence>
<dbReference type="PANTHER" id="PTHR43479:SF11">
    <property type="entry name" value="ACREF_ENVCD OPERON REPRESSOR-RELATED"/>
    <property type="match status" value="1"/>
</dbReference>
<dbReference type="Proteomes" id="UP000736888">
    <property type="component" value="Unassembled WGS sequence"/>
</dbReference>
<dbReference type="EMBL" id="JAHPYS010000011">
    <property type="protein sequence ID" value="MBU9138576.1"/>
    <property type="molecule type" value="Genomic_DNA"/>
</dbReference>
<evidence type="ECO:0000313" key="6">
    <source>
        <dbReference type="Proteomes" id="UP000061587"/>
    </source>
</evidence>
<reference evidence="4 6" key="2">
    <citation type="journal article" date="2016" name="Genome Biol. Evol.">
        <title>Extensive mobilome-driven genome diversification in mouse gut-associated Bacteroides vulgatus mpk.</title>
        <authorList>
            <person name="Lange A."/>
            <person name="Beier S."/>
            <person name="Steimle A."/>
            <person name="Autenrieth I.B."/>
            <person name="Huson D.H."/>
            <person name="Frick J.S."/>
        </authorList>
    </citation>
    <scope>NUCLEOTIDE SEQUENCE [LARGE SCALE GENOMIC DNA]</scope>
    <source>
        <strain evidence="6">mpk</strain>
        <strain evidence="4">Mpk</strain>
    </source>
</reference>
<dbReference type="RefSeq" id="WP_007656985.1">
    <property type="nucleotide sequence ID" value="NZ_JAHPYS010000011.1"/>
</dbReference>
<gene>
    <name evidence="4" type="ORF">BvMPK_0466</name>
    <name evidence="5" type="ORF">KTG10_07385</name>
</gene>
<dbReference type="PROSITE" id="PS50977">
    <property type="entry name" value="HTH_TETR_2"/>
    <property type="match status" value="1"/>
</dbReference>
<reference evidence="6" key="1">
    <citation type="submission" date="2015-10" db="EMBL/GenBank/DDBJ databases">
        <title>Extensive mobilome-driven genome diversification in gut-associated Bacteroides vulgatus mpk.</title>
        <authorList>
            <person name="Beier S."/>
            <person name="Lange A."/>
            <person name="Huson D.H."/>
            <person name="Frick J.-S."/>
            <person name="Autenrieth I.B."/>
        </authorList>
    </citation>
    <scope>NUCLEOTIDE SEQUENCE [LARGE SCALE GENOMIC DNA]</scope>
    <source>
        <strain evidence="6">mpk</strain>
    </source>
</reference>
<evidence type="ECO:0000313" key="5">
    <source>
        <dbReference type="EMBL" id="MBU9138576.1"/>
    </source>
</evidence>
<dbReference type="EMBL" id="CP013020">
    <property type="protein sequence ID" value="ALK83094.1"/>
    <property type="molecule type" value="Genomic_DNA"/>
</dbReference>
<dbReference type="InterPro" id="IPR009057">
    <property type="entry name" value="Homeodomain-like_sf"/>
</dbReference>
<dbReference type="Pfam" id="PF00440">
    <property type="entry name" value="TetR_N"/>
    <property type="match status" value="1"/>
</dbReference>
<dbReference type="GO" id="GO:0003677">
    <property type="term" value="F:DNA binding"/>
    <property type="evidence" value="ECO:0007669"/>
    <property type="project" value="UniProtKB-UniRule"/>
</dbReference>
<dbReference type="GeneID" id="92714935"/>
<reference evidence="5" key="3">
    <citation type="submission" date="2021-06" db="EMBL/GenBank/DDBJ databases">
        <title>Collection of gut derived symbiotic bacterial strains cultured from healthy donors.</title>
        <authorList>
            <person name="Lin H."/>
            <person name="Littmann E."/>
            <person name="Pamer E.G."/>
        </authorList>
    </citation>
    <scope>NUCLEOTIDE SEQUENCE</scope>
    <source>
        <strain evidence="5">MSK.6.33</strain>
    </source>
</reference>
<evidence type="ECO:0000256" key="2">
    <source>
        <dbReference type="PROSITE-ProRule" id="PRU00335"/>
    </source>
</evidence>
<evidence type="ECO:0000256" key="1">
    <source>
        <dbReference type="ARBA" id="ARBA00023125"/>
    </source>
</evidence>
<dbReference type="Proteomes" id="UP000061587">
    <property type="component" value="Chromosome"/>
</dbReference>
<sequence length="196" mass="22624">MAKAFDDNERKLIKDKLKEGALLFIQQQGVRKTSVDELVKYANISKGAFYLFYTSKELLFFDTIIDYHKKLEKEFLNAINKHTNNITVDTLTDIISDLLINNKPYFVSIFVNSDVEYLNRKLPQEVLSKHVDDDVMLANELLKFIPESKSIDTKVFAGALRAAFLTILNEKTIGTDIYNEVFKFIVRGIVQQLFKD</sequence>
<feature type="domain" description="HTH tetR-type" evidence="3">
    <location>
        <begin position="11"/>
        <end position="71"/>
    </location>
</feature>
<dbReference type="SUPFAM" id="SSF46689">
    <property type="entry name" value="Homeodomain-like"/>
    <property type="match status" value="1"/>
</dbReference>
<dbReference type="AlphaFoldDB" id="A0A0P0M0U9"/>
<keyword evidence="1 2" id="KW-0238">DNA-binding</keyword>
<name>A0A0P0M0U9_PHOVU</name>
<dbReference type="PATRIC" id="fig|821.40.peg.550"/>
<dbReference type="InterPro" id="IPR050624">
    <property type="entry name" value="HTH-type_Tx_Regulator"/>
</dbReference>
<feature type="DNA-binding region" description="H-T-H motif" evidence="2">
    <location>
        <begin position="34"/>
        <end position="53"/>
    </location>
</feature>
<dbReference type="PANTHER" id="PTHR43479">
    <property type="entry name" value="ACREF/ENVCD OPERON REPRESSOR-RELATED"/>
    <property type="match status" value="1"/>
</dbReference>
<dbReference type="Gene3D" id="1.10.357.10">
    <property type="entry name" value="Tetracycline Repressor, domain 2"/>
    <property type="match status" value="1"/>
</dbReference>
<organism evidence="4 6">
    <name type="scientific">Phocaeicola vulgatus</name>
    <name type="common">Bacteroides vulgatus</name>
    <dbReference type="NCBI Taxonomy" id="821"/>
    <lineage>
        <taxon>Bacteria</taxon>
        <taxon>Pseudomonadati</taxon>
        <taxon>Bacteroidota</taxon>
        <taxon>Bacteroidia</taxon>
        <taxon>Bacteroidales</taxon>
        <taxon>Bacteroidaceae</taxon>
        <taxon>Phocaeicola</taxon>
    </lineage>
</organism>